<dbReference type="AlphaFoldDB" id="A0A0D2AEQ7"/>
<sequence>MAPSSLERLCTNTAIRNLNRIDEKGLGVTPWRLLKPILNKCENPKMLAEWEKNSPQIRGETGDIWLKFIKRDIPNWREKLHAPSNPELWSEVYQELKREADMEESQAGKVLMDKMSRIKRDEAEWKVAPPTQAIPEKKGRNKGIAMQFQRGSDNNGLRFTTGSKTKDFMQSVRRQAAESKLQKSGVLARPTKFLRDDTTAKKIFHAPQHMVEDKQRQAELARHNAQRILRVSKHEPELESRSTHLSLTSRAARDVKMREERLKAVRDGKVNPGSPFSPTSYPRKPASENAKAAPFGLRLPVYSKGSRNAPTALERQSASLKQMGFNPKTVWTDPVSRAALTRQSNPGAVQGSSGMTDNFRAPKLDATFFTPDKMRNDHDSTIFTDRQSMSTGKNTHFKNKDDAALKSGYRPHGTKKTLIPTKTGASTAPLEEEKGPPKVSFYPGDMHEGQTSAPRIAPLSAPLGVKRKAGPTILLPVKRTKR</sequence>
<dbReference type="EMBL" id="KN847537">
    <property type="protein sequence ID" value="KIW05458.1"/>
    <property type="molecule type" value="Genomic_DNA"/>
</dbReference>
<evidence type="ECO:0000313" key="3">
    <source>
        <dbReference type="Proteomes" id="UP000053259"/>
    </source>
</evidence>
<dbReference type="InParanoid" id="A0A0D2AEQ7"/>
<dbReference type="GO" id="GO:0070449">
    <property type="term" value="C:elongin complex"/>
    <property type="evidence" value="ECO:0007669"/>
    <property type="project" value="InterPro"/>
</dbReference>
<name>A0A0D2AEQ7_9PEZI</name>
<dbReference type="FunCoup" id="A0A0D2AEQ7">
    <property type="interactions" value="69"/>
</dbReference>
<dbReference type="InterPro" id="IPR010684">
    <property type="entry name" value="RNA_pol_II_trans_fac_SIII_A"/>
</dbReference>
<reference evidence="2 3" key="1">
    <citation type="submission" date="2015-01" db="EMBL/GenBank/DDBJ databases">
        <title>The Genome Sequence of Ochroconis gallopava CBS43764.</title>
        <authorList>
            <consortium name="The Broad Institute Genomics Platform"/>
            <person name="Cuomo C."/>
            <person name="de Hoog S."/>
            <person name="Gorbushina A."/>
            <person name="Stielow B."/>
            <person name="Teixiera M."/>
            <person name="Abouelleil A."/>
            <person name="Chapman S.B."/>
            <person name="Priest M."/>
            <person name="Young S.K."/>
            <person name="Wortman J."/>
            <person name="Nusbaum C."/>
            <person name="Birren B."/>
        </authorList>
    </citation>
    <scope>NUCLEOTIDE SEQUENCE [LARGE SCALE GENOMIC DNA]</scope>
    <source>
        <strain evidence="2 3">CBS 43764</strain>
    </source>
</reference>
<dbReference type="PANTHER" id="PTHR15141:SF76">
    <property type="entry name" value="TRANSCRIPTION ELONGATION FACTOR B POLYPEPTIDE 3"/>
    <property type="match status" value="1"/>
</dbReference>
<accession>A0A0D2AEQ7</accession>
<feature type="region of interest" description="Disordered" evidence="1">
    <location>
        <begin position="404"/>
        <end position="454"/>
    </location>
</feature>
<dbReference type="HOGENOM" id="CLU_566449_0_0_1"/>
<dbReference type="VEuPathDB" id="FungiDB:PV09_03347"/>
<dbReference type="Proteomes" id="UP000053259">
    <property type="component" value="Unassembled WGS sequence"/>
</dbReference>
<dbReference type="PANTHER" id="PTHR15141">
    <property type="entry name" value="TRANSCRIPTION ELONGATION FACTOR B POLYPEPTIDE 3"/>
    <property type="match status" value="1"/>
</dbReference>
<dbReference type="RefSeq" id="XP_016215327.1">
    <property type="nucleotide sequence ID" value="XM_016356534.1"/>
</dbReference>
<dbReference type="GO" id="GO:0006368">
    <property type="term" value="P:transcription elongation by RNA polymerase II"/>
    <property type="evidence" value="ECO:0007669"/>
    <property type="project" value="InterPro"/>
</dbReference>
<keyword evidence="3" id="KW-1185">Reference proteome</keyword>
<dbReference type="OrthoDB" id="21513at2759"/>
<evidence type="ECO:0008006" key="4">
    <source>
        <dbReference type="Google" id="ProtNLM"/>
    </source>
</evidence>
<dbReference type="Gene3D" id="6.10.250.3180">
    <property type="match status" value="1"/>
</dbReference>
<organism evidence="2 3">
    <name type="scientific">Verruconis gallopava</name>
    <dbReference type="NCBI Taxonomy" id="253628"/>
    <lineage>
        <taxon>Eukaryota</taxon>
        <taxon>Fungi</taxon>
        <taxon>Dikarya</taxon>
        <taxon>Ascomycota</taxon>
        <taxon>Pezizomycotina</taxon>
        <taxon>Dothideomycetes</taxon>
        <taxon>Pleosporomycetidae</taxon>
        <taxon>Venturiales</taxon>
        <taxon>Sympoventuriaceae</taxon>
        <taxon>Verruconis</taxon>
    </lineage>
</organism>
<protein>
    <recommendedName>
        <fullName evidence="4">Elongin-A</fullName>
    </recommendedName>
</protein>
<proteinExistence type="predicted"/>
<dbReference type="InterPro" id="IPR051870">
    <property type="entry name" value="Elongin-A_domain"/>
</dbReference>
<evidence type="ECO:0000313" key="2">
    <source>
        <dbReference type="EMBL" id="KIW05458.1"/>
    </source>
</evidence>
<evidence type="ECO:0000256" key="1">
    <source>
        <dbReference type="SAM" id="MobiDB-lite"/>
    </source>
</evidence>
<dbReference type="Pfam" id="PF06881">
    <property type="entry name" value="Elongin_A"/>
    <property type="match status" value="1"/>
</dbReference>
<feature type="region of interest" description="Disordered" evidence="1">
    <location>
        <begin position="267"/>
        <end position="292"/>
    </location>
</feature>
<dbReference type="STRING" id="253628.A0A0D2AEQ7"/>
<dbReference type="GeneID" id="27311320"/>
<gene>
    <name evidence="2" type="ORF">PV09_03347</name>
</gene>